<keyword evidence="1" id="KW-0175">Coiled coil</keyword>
<name>U6M1I3_EIMMA</name>
<protein>
    <submittedName>
        <fullName evidence="3">Uncharacterized protein</fullName>
    </submittedName>
</protein>
<reference evidence="3" key="1">
    <citation type="submission" date="2013-10" db="EMBL/GenBank/DDBJ databases">
        <title>Genomic analysis of the causative agents of coccidiosis in chickens.</title>
        <authorList>
            <person name="Reid A.J."/>
            <person name="Blake D."/>
            <person name="Billington K."/>
            <person name="Browne H."/>
            <person name="Dunn M."/>
            <person name="Hung S."/>
            <person name="Kawahara F."/>
            <person name="Miranda-Saavedra D."/>
            <person name="Mourier T."/>
            <person name="Nagra H."/>
            <person name="Otto T.D."/>
            <person name="Rawlings N."/>
            <person name="Sanchez A."/>
            <person name="Sanders M."/>
            <person name="Subramaniam C."/>
            <person name="Tay Y."/>
            <person name="Dear P."/>
            <person name="Doerig C."/>
            <person name="Gruber A."/>
            <person name="Parkinson J."/>
            <person name="Shirley M."/>
            <person name="Wan K.L."/>
            <person name="Berriman M."/>
            <person name="Tomley F."/>
            <person name="Pain A."/>
        </authorList>
    </citation>
    <scope>NUCLEOTIDE SEQUENCE [LARGE SCALE GENOMIC DNA]</scope>
    <source>
        <strain evidence="3">Weybridge</strain>
    </source>
</reference>
<dbReference type="VEuPathDB" id="ToxoDB:EMWEY_00027190"/>
<evidence type="ECO:0000256" key="1">
    <source>
        <dbReference type="SAM" id="Coils"/>
    </source>
</evidence>
<dbReference type="GeneID" id="25336705"/>
<sequence>MSGKHHQASDGSRGRWLCKKAPRGATEGAPRIDATRQVTQKPCLRRNVLTISFDKYAVSGKITPEDVGNPTRGPLLEQRTPAVLLPTGGKGRKDGGKSKLKIRGNLDGTQILLLKLRWVQPTASVEKELRLLQLQELQQQQLQQEQQHLAAESHGSKGVDILSKLHRKNLLLL</sequence>
<accession>U6M1I3</accession>
<reference evidence="3" key="2">
    <citation type="submission" date="2013-10" db="EMBL/GenBank/DDBJ databases">
        <authorList>
            <person name="Aslett M."/>
        </authorList>
    </citation>
    <scope>NUCLEOTIDE SEQUENCE [LARGE SCALE GENOMIC DNA]</scope>
    <source>
        <strain evidence="3">Weybridge</strain>
    </source>
</reference>
<evidence type="ECO:0000256" key="2">
    <source>
        <dbReference type="SAM" id="MobiDB-lite"/>
    </source>
</evidence>
<gene>
    <name evidence="3" type="ORF">EMWEY_00027190</name>
</gene>
<organism evidence="3 4">
    <name type="scientific">Eimeria maxima</name>
    <name type="common">Coccidian parasite</name>
    <dbReference type="NCBI Taxonomy" id="5804"/>
    <lineage>
        <taxon>Eukaryota</taxon>
        <taxon>Sar</taxon>
        <taxon>Alveolata</taxon>
        <taxon>Apicomplexa</taxon>
        <taxon>Conoidasida</taxon>
        <taxon>Coccidia</taxon>
        <taxon>Eucoccidiorida</taxon>
        <taxon>Eimeriorina</taxon>
        <taxon>Eimeriidae</taxon>
        <taxon>Eimeria</taxon>
    </lineage>
</organism>
<dbReference type="RefSeq" id="XP_013333603.1">
    <property type="nucleotide sequence ID" value="XM_013478149.1"/>
</dbReference>
<dbReference type="AlphaFoldDB" id="U6M1I3"/>
<evidence type="ECO:0000313" key="4">
    <source>
        <dbReference type="Proteomes" id="UP000030763"/>
    </source>
</evidence>
<dbReference type="Proteomes" id="UP000030763">
    <property type="component" value="Unassembled WGS sequence"/>
</dbReference>
<evidence type="ECO:0000313" key="3">
    <source>
        <dbReference type="EMBL" id="CDJ56953.1"/>
    </source>
</evidence>
<dbReference type="EMBL" id="HG719180">
    <property type="protein sequence ID" value="CDJ56953.1"/>
    <property type="molecule type" value="Genomic_DNA"/>
</dbReference>
<proteinExistence type="predicted"/>
<feature type="coiled-coil region" evidence="1">
    <location>
        <begin position="125"/>
        <end position="154"/>
    </location>
</feature>
<feature type="region of interest" description="Disordered" evidence="2">
    <location>
        <begin position="1"/>
        <end position="29"/>
    </location>
</feature>
<keyword evidence="4" id="KW-1185">Reference proteome</keyword>